<gene>
    <name evidence="2" type="ORF">E2562_015909</name>
</gene>
<feature type="compositionally biased region" description="Basic and acidic residues" evidence="1">
    <location>
        <begin position="57"/>
        <end position="74"/>
    </location>
</feature>
<accession>A0A6G1CGE6</accession>
<keyword evidence="3" id="KW-1185">Reference proteome</keyword>
<protein>
    <submittedName>
        <fullName evidence="2">Uncharacterized protein</fullName>
    </submittedName>
</protein>
<evidence type="ECO:0000313" key="3">
    <source>
        <dbReference type="Proteomes" id="UP000479710"/>
    </source>
</evidence>
<sequence>MAHTFIAGEEAGIWRAEQGGCRQRVQGVGGRLLVTDCSKGGGGQTAADVSDPLDQGAGDRPRGSGRRLAEEAGG</sequence>
<evidence type="ECO:0000256" key="1">
    <source>
        <dbReference type="SAM" id="MobiDB-lite"/>
    </source>
</evidence>
<dbReference type="Proteomes" id="UP000479710">
    <property type="component" value="Unassembled WGS sequence"/>
</dbReference>
<dbReference type="AlphaFoldDB" id="A0A6G1CGE6"/>
<reference evidence="2 3" key="1">
    <citation type="submission" date="2019-11" db="EMBL/GenBank/DDBJ databases">
        <title>Whole genome sequence of Oryza granulata.</title>
        <authorList>
            <person name="Li W."/>
        </authorList>
    </citation>
    <scope>NUCLEOTIDE SEQUENCE [LARGE SCALE GENOMIC DNA]</scope>
    <source>
        <strain evidence="3">cv. Menghai</strain>
        <tissue evidence="2">Leaf</tissue>
    </source>
</reference>
<organism evidence="2 3">
    <name type="scientific">Oryza meyeriana var. granulata</name>
    <dbReference type="NCBI Taxonomy" id="110450"/>
    <lineage>
        <taxon>Eukaryota</taxon>
        <taxon>Viridiplantae</taxon>
        <taxon>Streptophyta</taxon>
        <taxon>Embryophyta</taxon>
        <taxon>Tracheophyta</taxon>
        <taxon>Spermatophyta</taxon>
        <taxon>Magnoliopsida</taxon>
        <taxon>Liliopsida</taxon>
        <taxon>Poales</taxon>
        <taxon>Poaceae</taxon>
        <taxon>BOP clade</taxon>
        <taxon>Oryzoideae</taxon>
        <taxon>Oryzeae</taxon>
        <taxon>Oryzinae</taxon>
        <taxon>Oryza</taxon>
        <taxon>Oryza meyeriana</taxon>
    </lineage>
</organism>
<proteinExistence type="predicted"/>
<evidence type="ECO:0000313" key="2">
    <source>
        <dbReference type="EMBL" id="KAF0899252.1"/>
    </source>
</evidence>
<feature type="region of interest" description="Disordered" evidence="1">
    <location>
        <begin position="39"/>
        <end position="74"/>
    </location>
</feature>
<dbReference type="EMBL" id="SPHZ02000009">
    <property type="protein sequence ID" value="KAF0899252.1"/>
    <property type="molecule type" value="Genomic_DNA"/>
</dbReference>
<comment type="caution">
    <text evidence="2">The sequence shown here is derived from an EMBL/GenBank/DDBJ whole genome shotgun (WGS) entry which is preliminary data.</text>
</comment>
<name>A0A6G1CGE6_9ORYZ</name>